<reference evidence="2 5" key="2">
    <citation type="submission" date="2019-07" db="EMBL/GenBank/DDBJ databases">
        <title>Whole genome shotgun sequence of Myxococcus virescens NBRC 100334.</title>
        <authorList>
            <person name="Hosoyama A."/>
            <person name="Uohara A."/>
            <person name="Ohji S."/>
            <person name="Ichikawa N."/>
        </authorList>
    </citation>
    <scope>NUCLEOTIDE SEQUENCE [LARGE SCALE GENOMIC DNA]</scope>
    <source>
        <strain evidence="2 5">NBRC 100334</strain>
    </source>
</reference>
<evidence type="ECO:0000313" key="2">
    <source>
        <dbReference type="EMBL" id="GEL73041.1"/>
    </source>
</evidence>
<feature type="region of interest" description="Disordered" evidence="1">
    <location>
        <begin position="15"/>
        <end position="72"/>
    </location>
</feature>
<organism evidence="2 5">
    <name type="scientific">Myxococcus virescens</name>
    <dbReference type="NCBI Taxonomy" id="83456"/>
    <lineage>
        <taxon>Bacteria</taxon>
        <taxon>Pseudomonadati</taxon>
        <taxon>Myxococcota</taxon>
        <taxon>Myxococcia</taxon>
        <taxon>Myxococcales</taxon>
        <taxon>Cystobacterineae</taxon>
        <taxon>Myxococcaceae</taxon>
        <taxon>Myxococcus</taxon>
    </lineage>
</organism>
<dbReference type="EMBL" id="BJVY01000030">
    <property type="protein sequence ID" value="GEL73041.1"/>
    <property type="molecule type" value="Genomic_DNA"/>
</dbReference>
<keyword evidence="4" id="KW-1185">Reference proteome</keyword>
<evidence type="ECO:0000256" key="1">
    <source>
        <dbReference type="SAM" id="MobiDB-lite"/>
    </source>
</evidence>
<dbReference type="Proteomes" id="UP000321224">
    <property type="component" value="Unassembled WGS sequence"/>
</dbReference>
<comment type="caution">
    <text evidence="2">The sequence shown here is derived from an EMBL/GenBank/DDBJ whole genome shotgun (WGS) entry which is preliminary data.</text>
</comment>
<accession>A0A511HHL2</accession>
<dbReference type="EMBL" id="FNAJ01000001">
    <property type="protein sequence ID" value="SDD43133.1"/>
    <property type="molecule type" value="Genomic_DNA"/>
</dbReference>
<dbReference type="RefSeq" id="WP_090485738.1">
    <property type="nucleotide sequence ID" value="NZ_BJVY01000030.1"/>
</dbReference>
<sequence>MRRAVLIALGVAVAAPACKTTQPEGTEDRQPLMGPDQIREPVQTVPDTPAGPATPLPETDAGTPETQETPAE</sequence>
<name>A0A511HHL2_9BACT</name>
<gene>
    <name evidence="2" type="ORF">MVI01_48250</name>
    <name evidence="3" type="ORF">SAMN04488504_101857</name>
</gene>
<evidence type="ECO:0000313" key="5">
    <source>
        <dbReference type="Proteomes" id="UP000321224"/>
    </source>
</evidence>
<dbReference type="AlphaFoldDB" id="A0A511HHL2"/>
<evidence type="ECO:0000313" key="4">
    <source>
        <dbReference type="Proteomes" id="UP000198717"/>
    </source>
</evidence>
<evidence type="ECO:0000313" key="3">
    <source>
        <dbReference type="EMBL" id="SDD43133.1"/>
    </source>
</evidence>
<proteinExistence type="predicted"/>
<protein>
    <submittedName>
        <fullName evidence="2">Uncharacterized protein</fullName>
    </submittedName>
</protein>
<reference evidence="3 4" key="1">
    <citation type="submission" date="2016-10" db="EMBL/GenBank/DDBJ databases">
        <authorList>
            <person name="Varghese N."/>
            <person name="Submissions S."/>
        </authorList>
    </citation>
    <scope>NUCLEOTIDE SEQUENCE [LARGE SCALE GENOMIC DNA]</scope>
    <source>
        <strain evidence="3 4">DSM 2260</strain>
    </source>
</reference>
<dbReference type="Proteomes" id="UP000198717">
    <property type="component" value="Unassembled WGS sequence"/>
</dbReference>